<sequence length="138" mass="15451">MVLVEKMNSLLYQDVLPDSLLPVTPLITSGDLTFQQINASDAYSVLYKILHEGECGKNSSMAISESRPESNGSLCGILAQDVYKNGRQYRSKFDPKTATKNCWNNVDPETFEALSGSMNRRLMRTIEKKEVPISLTKE</sequence>
<dbReference type="OrthoDB" id="9996331at2759"/>
<dbReference type="AlphaFoldDB" id="A0A4Y2A3W2"/>
<organism evidence="1 2">
    <name type="scientific">Araneus ventricosus</name>
    <name type="common">Orbweaver spider</name>
    <name type="synonym">Epeira ventricosa</name>
    <dbReference type="NCBI Taxonomy" id="182803"/>
    <lineage>
        <taxon>Eukaryota</taxon>
        <taxon>Metazoa</taxon>
        <taxon>Ecdysozoa</taxon>
        <taxon>Arthropoda</taxon>
        <taxon>Chelicerata</taxon>
        <taxon>Arachnida</taxon>
        <taxon>Araneae</taxon>
        <taxon>Araneomorphae</taxon>
        <taxon>Entelegynae</taxon>
        <taxon>Araneoidea</taxon>
        <taxon>Araneidae</taxon>
        <taxon>Araneus</taxon>
    </lineage>
</organism>
<dbReference type="EMBL" id="BGPR01000005">
    <property type="protein sequence ID" value="GBL74403.1"/>
    <property type="molecule type" value="Genomic_DNA"/>
</dbReference>
<proteinExistence type="predicted"/>
<evidence type="ECO:0000313" key="1">
    <source>
        <dbReference type="EMBL" id="GBL74403.1"/>
    </source>
</evidence>
<gene>
    <name evidence="1" type="ORF">AVEN_235364_1</name>
</gene>
<protein>
    <submittedName>
        <fullName evidence="1">Uncharacterized protein</fullName>
    </submittedName>
</protein>
<accession>A0A4Y2A3W2</accession>
<name>A0A4Y2A3W2_ARAVE</name>
<keyword evidence="2" id="KW-1185">Reference proteome</keyword>
<reference evidence="1 2" key="1">
    <citation type="journal article" date="2019" name="Sci. Rep.">
        <title>Orb-weaving spider Araneus ventricosus genome elucidates the spidroin gene catalogue.</title>
        <authorList>
            <person name="Kono N."/>
            <person name="Nakamura H."/>
            <person name="Ohtoshi R."/>
            <person name="Moran D.A.P."/>
            <person name="Shinohara A."/>
            <person name="Yoshida Y."/>
            <person name="Fujiwara M."/>
            <person name="Mori M."/>
            <person name="Tomita M."/>
            <person name="Arakawa K."/>
        </authorList>
    </citation>
    <scope>NUCLEOTIDE SEQUENCE [LARGE SCALE GENOMIC DNA]</scope>
</reference>
<evidence type="ECO:0000313" key="2">
    <source>
        <dbReference type="Proteomes" id="UP000499080"/>
    </source>
</evidence>
<comment type="caution">
    <text evidence="1">The sequence shown here is derived from an EMBL/GenBank/DDBJ whole genome shotgun (WGS) entry which is preliminary data.</text>
</comment>
<dbReference type="Proteomes" id="UP000499080">
    <property type="component" value="Unassembled WGS sequence"/>
</dbReference>